<dbReference type="InterPro" id="IPR014872">
    <property type="entry name" value="Dicistrovirus_capsid-polyPr_C"/>
</dbReference>
<organism evidence="5">
    <name type="scientific">Praha dicistro-like virus 2</name>
    <dbReference type="NCBI Taxonomy" id="2789509"/>
    <lineage>
        <taxon>Viruses</taxon>
        <taxon>Riboviria</taxon>
        <taxon>Orthornavirae</taxon>
        <taxon>Pisuviricota</taxon>
        <taxon>Pisoniviricetes</taxon>
        <taxon>Picornavirales</taxon>
        <taxon>Dicistroviridae</taxon>
    </lineage>
</organism>
<dbReference type="InterPro" id="IPR033703">
    <property type="entry name" value="Rhv-like"/>
</dbReference>
<dbReference type="SUPFAM" id="SSF88633">
    <property type="entry name" value="Positive stranded ssRNA viruses"/>
    <property type="match status" value="3"/>
</dbReference>
<dbReference type="EMBL" id="MT757500">
    <property type="protein sequence ID" value="QPN36957.1"/>
    <property type="molecule type" value="Genomic_RNA"/>
</dbReference>
<feature type="region of interest" description="Disordered" evidence="3">
    <location>
        <begin position="1"/>
        <end position="23"/>
    </location>
</feature>
<feature type="domain" description="Dicistrovirus capsid-polyprotein C-terminal" evidence="4">
    <location>
        <begin position="715"/>
        <end position="955"/>
    </location>
</feature>
<protein>
    <submittedName>
        <fullName evidence="5">Polyprotein 2</fullName>
    </submittedName>
</protein>
<evidence type="ECO:0000256" key="3">
    <source>
        <dbReference type="SAM" id="MobiDB-lite"/>
    </source>
</evidence>
<dbReference type="Gene3D" id="2.60.120.20">
    <property type="match status" value="3"/>
</dbReference>
<comment type="subcellular location">
    <subcellularLocation>
        <location evidence="1">Virion</location>
    </subcellularLocation>
</comment>
<reference evidence="5" key="1">
    <citation type="submission" date="2020-07" db="EMBL/GenBank/DDBJ databases">
        <authorList>
            <person name="Guo L."/>
            <person name="Lu X."/>
            <person name="Guo D."/>
        </authorList>
    </citation>
    <scope>NUCLEOTIDE SEQUENCE</scope>
    <source>
        <strain evidence="5">Czetp-6</strain>
    </source>
</reference>
<evidence type="ECO:0000256" key="2">
    <source>
        <dbReference type="ARBA" id="ARBA00022844"/>
    </source>
</evidence>
<proteinExistence type="predicted"/>
<keyword evidence="2" id="KW-0946">Virion</keyword>
<feature type="region of interest" description="Disordered" evidence="3">
    <location>
        <begin position="680"/>
        <end position="699"/>
    </location>
</feature>
<evidence type="ECO:0000313" key="5">
    <source>
        <dbReference type="EMBL" id="QPN36957.1"/>
    </source>
</evidence>
<dbReference type="GO" id="GO:0044423">
    <property type="term" value="C:virion component"/>
    <property type="evidence" value="ECO:0007669"/>
    <property type="project" value="UniProtKB-KW"/>
</dbReference>
<dbReference type="Pfam" id="PF08762">
    <property type="entry name" value="CRPV_capsid"/>
    <property type="match status" value="1"/>
</dbReference>
<evidence type="ECO:0000256" key="1">
    <source>
        <dbReference type="ARBA" id="ARBA00004328"/>
    </source>
</evidence>
<evidence type="ECO:0000259" key="4">
    <source>
        <dbReference type="Pfam" id="PF08762"/>
    </source>
</evidence>
<accession>A0A7T1LYU1</accession>
<name>A0A7T1LYU1_9VIRU</name>
<dbReference type="InterPro" id="IPR029053">
    <property type="entry name" value="Viral_coat"/>
</dbReference>
<sequence>MASTEANNITSGTKNVTDPNHSQSIAGSVAAPIKADSGATINNDIIGFKDSGAAFETDYSRVGNLTRLIRDLHPATENSHTISEFLKRPVLIDQRQVTAGNSMRGQTIFEFDVMQTFMTSQQFQHAREKLNGFYGFSAKANYRVTINAQPFISGIFMLCFAPTYRDAKTSTYYPIVAGNANTIHRLPFMTGLPMRILNITKASAGTLSVDYVAPNVYMNFGESTKNSPPDYGQFFLIGLSPVAAATSGAYVSVNSYLYFTEVKTFGAARPLFTAQGPELTSEQAEAQPTVEKKEPEPWYAKFKPSNIMKIGSLIPGIELLPYGNYIKAGLNLGSYAARTAGFSKPVSQPNFQRMTITPFGQPQNVDGSSNAFKLGSCSENFVGPQQYGITEHDEMNINNIVQTPTYYASFQVNTSGKPGRLVWQTPVEPNCMQFEGDNAEWAYPTLLYYVANHFRYWRGGLDYTFHVASTQFHTMRLRFVYEIDASAVQTISERDKAYVFSQVVDITKGMSFTIHCPYFATTPWRDVPLILARFDSSQDYFVSDYKYGQPNNTSWLRIFVESDLSTLDSAAANTVDFVVMASAAKDFQCAAPVISQMAPCNQQGYMSSSYQLTGTEDWTKPPSHMSPPFDTNNFTPKSRPSLDNPTQQLYPELPLPIGETLTEKERKKLLKSMKKRGKLDCFSPQGPEHDASEEDDIPTINMCNGLNTDEEISPMASVVTMGEVITSLRQLIKRYSLVGYDLRADEEPDRYARVICPFFQPYSGPQGAGTAEKNTYASAWLYRFQPLFRYYRGGMRFMIVSNSVSESNPITSVIYNPAMEYLPHFTTFDIVGHYGSQCPVASVLDQATGTKPLTWMQIFNQWATTSAVPFVNKLQGGVEIQFPYYSKYPFLKVEDHRPGAQIQDYYAKIARAEVPAGTALISTSGTKGTTTEYYSAAADDYSLCYRLGAPICRTRVKYNNAGADQ</sequence>
<dbReference type="CDD" id="cd00205">
    <property type="entry name" value="rhv_like"/>
    <property type="match status" value="1"/>
</dbReference>